<dbReference type="EMBL" id="JAUKUA010000006">
    <property type="protein sequence ID" value="KAK0707268.1"/>
    <property type="molecule type" value="Genomic_DNA"/>
</dbReference>
<feature type="region of interest" description="Disordered" evidence="1">
    <location>
        <begin position="91"/>
        <end position="140"/>
    </location>
</feature>
<feature type="compositionally biased region" description="Polar residues" evidence="1">
    <location>
        <begin position="91"/>
        <end position="101"/>
    </location>
</feature>
<proteinExistence type="predicted"/>
<protein>
    <submittedName>
        <fullName evidence="2">Uncharacterized protein</fullName>
    </submittedName>
</protein>
<keyword evidence="3" id="KW-1185">Reference proteome</keyword>
<reference evidence="2" key="1">
    <citation type="submission" date="2023-06" db="EMBL/GenBank/DDBJ databases">
        <title>Genome-scale phylogeny and comparative genomics of the fungal order Sordariales.</title>
        <authorList>
            <consortium name="Lawrence Berkeley National Laboratory"/>
            <person name="Hensen N."/>
            <person name="Bonometti L."/>
            <person name="Westerberg I."/>
            <person name="Brannstrom I.O."/>
            <person name="Guillou S."/>
            <person name="Cros-Aarteil S."/>
            <person name="Calhoun S."/>
            <person name="Haridas S."/>
            <person name="Kuo A."/>
            <person name="Mondo S."/>
            <person name="Pangilinan J."/>
            <person name="Riley R."/>
            <person name="Labutti K."/>
            <person name="Andreopoulos B."/>
            <person name="Lipzen A."/>
            <person name="Chen C."/>
            <person name="Yanf M."/>
            <person name="Daum C."/>
            <person name="Ng V."/>
            <person name="Clum A."/>
            <person name="Steindorff A."/>
            <person name="Ohm R."/>
            <person name="Martin F."/>
            <person name="Silar P."/>
            <person name="Natvig D."/>
            <person name="Lalanne C."/>
            <person name="Gautier V."/>
            <person name="Ament-Velasquez S.L."/>
            <person name="Kruys A."/>
            <person name="Hutchinson M.I."/>
            <person name="Powell A.J."/>
            <person name="Barry K."/>
            <person name="Miller A.N."/>
            <person name="Grigoriev I.V."/>
            <person name="Debuchy R."/>
            <person name="Gladieux P."/>
            <person name="Thoren M.H."/>
            <person name="Johannesson H."/>
        </authorList>
    </citation>
    <scope>NUCLEOTIDE SEQUENCE</scope>
    <source>
        <strain evidence="2">SMH4607-1</strain>
    </source>
</reference>
<accession>A0AA40DPF0</accession>
<gene>
    <name evidence="2" type="ORF">B0H67DRAFT_307113</name>
</gene>
<organism evidence="2 3">
    <name type="scientific">Lasiosphaeris hirsuta</name>
    <dbReference type="NCBI Taxonomy" id="260670"/>
    <lineage>
        <taxon>Eukaryota</taxon>
        <taxon>Fungi</taxon>
        <taxon>Dikarya</taxon>
        <taxon>Ascomycota</taxon>
        <taxon>Pezizomycotina</taxon>
        <taxon>Sordariomycetes</taxon>
        <taxon>Sordariomycetidae</taxon>
        <taxon>Sordariales</taxon>
        <taxon>Lasiosphaeriaceae</taxon>
        <taxon>Lasiosphaeris</taxon>
    </lineage>
</organism>
<dbReference type="Proteomes" id="UP001172102">
    <property type="component" value="Unassembled WGS sequence"/>
</dbReference>
<dbReference type="AlphaFoldDB" id="A0AA40DPF0"/>
<evidence type="ECO:0000256" key="1">
    <source>
        <dbReference type="SAM" id="MobiDB-lite"/>
    </source>
</evidence>
<name>A0AA40DPF0_9PEZI</name>
<feature type="compositionally biased region" description="Basic residues" evidence="1">
    <location>
        <begin position="120"/>
        <end position="129"/>
    </location>
</feature>
<evidence type="ECO:0000313" key="3">
    <source>
        <dbReference type="Proteomes" id="UP001172102"/>
    </source>
</evidence>
<sequence>MFTKATDENTFQATPLVKMTTGNQNNKPSQFDVIKEFPPRGALQQFRLDKVTTFSCNRCGKQKTAKLVATKYGDWSSLVCNSCYGWLLSNSAQGPSQSSGPRLSGVAGSGGDRGRNKGGIQKRKGRSGKKTSSAIGGGDH</sequence>
<comment type="caution">
    <text evidence="2">The sequence shown here is derived from an EMBL/GenBank/DDBJ whole genome shotgun (WGS) entry which is preliminary data.</text>
</comment>
<evidence type="ECO:0000313" key="2">
    <source>
        <dbReference type="EMBL" id="KAK0707268.1"/>
    </source>
</evidence>